<dbReference type="AlphaFoldDB" id="A0A9X7YDB2"/>
<name>A0A9X7YDB2_SPHYA</name>
<evidence type="ECO:0000313" key="1">
    <source>
        <dbReference type="EMBL" id="QNG46118.1"/>
    </source>
</evidence>
<proteinExistence type="predicted"/>
<reference evidence="1 2" key="1">
    <citation type="submission" date="2020-07" db="EMBL/GenBank/DDBJ databases">
        <title>Whole genome sequence of Sphingobium yanoikuyae A3.</title>
        <authorList>
            <person name="Han S.-S."/>
        </authorList>
    </citation>
    <scope>NUCLEOTIDE SEQUENCE [LARGE SCALE GENOMIC DNA]</scope>
    <source>
        <strain evidence="1 2">A3</strain>
    </source>
</reference>
<dbReference type="Proteomes" id="UP000515377">
    <property type="component" value="Chromosome"/>
</dbReference>
<sequence>MSDNLTLQQLGQPDLGGPNVITARCGSNACRHEWIVAHLPMPLDKAAMLMARAACPKCAHERPELAHD</sequence>
<protein>
    <submittedName>
        <fullName evidence="1">Uncharacterized protein</fullName>
    </submittedName>
</protein>
<evidence type="ECO:0000313" key="2">
    <source>
        <dbReference type="Proteomes" id="UP000515377"/>
    </source>
</evidence>
<accession>A0A9X7YDB2</accession>
<gene>
    <name evidence="1" type="ORF">H3V42_00055</name>
</gene>
<organism evidence="1 2">
    <name type="scientific">Sphingobium yanoikuyae</name>
    <name type="common">Sphingomonas yanoikuyae</name>
    <dbReference type="NCBI Taxonomy" id="13690"/>
    <lineage>
        <taxon>Bacteria</taxon>
        <taxon>Pseudomonadati</taxon>
        <taxon>Pseudomonadota</taxon>
        <taxon>Alphaproteobacteria</taxon>
        <taxon>Sphingomonadales</taxon>
        <taxon>Sphingomonadaceae</taxon>
        <taxon>Sphingobium</taxon>
    </lineage>
</organism>
<dbReference type="EMBL" id="CP060122">
    <property type="protein sequence ID" value="QNG46118.1"/>
    <property type="molecule type" value="Genomic_DNA"/>
</dbReference>